<name>A0A0V0GZA9_SOLCH</name>
<dbReference type="EMBL" id="GEDG01029060">
    <property type="protein sequence ID" value="JAP12784.1"/>
    <property type="molecule type" value="Transcribed_RNA"/>
</dbReference>
<evidence type="ECO:0000256" key="1">
    <source>
        <dbReference type="SAM" id="MobiDB-lite"/>
    </source>
</evidence>
<feature type="compositionally biased region" description="Polar residues" evidence="1">
    <location>
        <begin position="1"/>
        <end position="22"/>
    </location>
</feature>
<evidence type="ECO:0000313" key="2">
    <source>
        <dbReference type="EMBL" id="JAP12784.1"/>
    </source>
</evidence>
<accession>A0A0V0GZA9</accession>
<proteinExistence type="predicted"/>
<dbReference type="AlphaFoldDB" id="A0A0V0GZA9"/>
<feature type="region of interest" description="Disordered" evidence="1">
    <location>
        <begin position="1"/>
        <end position="29"/>
    </location>
</feature>
<sequence length="62" mass="6888">MHNATTGQYYQGPGLQNISQSVRNRKMSCASGAKKRERLALNLLQTNDGGFISTIRYDLISL</sequence>
<organism evidence="2">
    <name type="scientific">Solanum chacoense</name>
    <name type="common">Chaco potato</name>
    <dbReference type="NCBI Taxonomy" id="4108"/>
    <lineage>
        <taxon>Eukaryota</taxon>
        <taxon>Viridiplantae</taxon>
        <taxon>Streptophyta</taxon>
        <taxon>Embryophyta</taxon>
        <taxon>Tracheophyta</taxon>
        <taxon>Spermatophyta</taxon>
        <taxon>Magnoliopsida</taxon>
        <taxon>eudicotyledons</taxon>
        <taxon>Gunneridae</taxon>
        <taxon>Pentapetalae</taxon>
        <taxon>asterids</taxon>
        <taxon>lamiids</taxon>
        <taxon>Solanales</taxon>
        <taxon>Solanaceae</taxon>
        <taxon>Solanoideae</taxon>
        <taxon>Solaneae</taxon>
        <taxon>Solanum</taxon>
    </lineage>
</organism>
<protein>
    <submittedName>
        <fullName evidence="2">Putative ovule protein</fullName>
    </submittedName>
</protein>
<reference evidence="2" key="1">
    <citation type="submission" date="2015-12" db="EMBL/GenBank/DDBJ databases">
        <title>Gene expression during late stages of embryo sac development: a critical building block for successful pollen-pistil interactions.</title>
        <authorList>
            <person name="Liu Y."/>
            <person name="Joly V."/>
            <person name="Sabar M."/>
            <person name="Matton D.P."/>
        </authorList>
    </citation>
    <scope>NUCLEOTIDE SEQUENCE</scope>
</reference>